<dbReference type="EMBL" id="NAAC01000009">
    <property type="protein sequence ID" value="RDJ12946.1"/>
    <property type="molecule type" value="Genomic_DNA"/>
</dbReference>
<dbReference type="OrthoDB" id="3177103at2"/>
<dbReference type="Pfam" id="PF00535">
    <property type="entry name" value="Glycos_transf_2"/>
    <property type="match status" value="1"/>
</dbReference>
<evidence type="ECO:0000313" key="4">
    <source>
        <dbReference type="Proteomes" id="UP000254939"/>
    </source>
</evidence>
<evidence type="ECO:0000313" key="3">
    <source>
        <dbReference type="EMBL" id="RDJ12946.1"/>
    </source>
</evidence>
<feature type="transmembrane region" description="Helical" evidence="1">
    <location>
        <begin position="248"/>
        <end position="274"/>
    </location>
</feature>
<accession>A0A370KS08</accession>
<dbReference type="AlphaFoldDB" id="A0A370KS08"/>
<evidence type="ECO:0000256" key="1">
    <source>
        <dbReference type="SAM" id="Phobius"/>
    </source>
</evidence>
<reference evidence="3 4" key="1">
    <citation type="submission" date="2017-03" db="EMBL/GenBank/DDBJ databases">
        <title>Genome analysis of Rhizobial strains effectives or ineffectives for nitrogen fixation isolated from bean seeds.</title>
        <authorList>
            <person name="Peralta H."/>
            <person name="Aguilar-Vera A."/>
            <person name="Mora Y."/>
            <person name="Vargas-Lagunas C."/>
            <person name="Girard L."/>
            <person name="Mora J."/>
        </authorList>
    </citation>
    <scope>NUCLEOTIDE SEQUENCE [LARGE SCALE GENOMIC DNA]</scope>
    <source>
        <strain evidence="3 4">CCGM3</strain>
    </source>
</reference>
<feature type="domain" description="Glycosyltransferase 2-like" evidence="2">
    <location>
        <begin position="28"/>
        <end position="177"/>
    </location>
</feature>
<dbReference type="PANTHER" id="PTHR48090">
    <property type="entry name" value="UNDECAPRENYL-PHOSPHATE 4-DEOXY-4-FORMAMIDO-L-ARABINOSE TRANSFERASE-RELATED"/>
    <property type="match status" value="1"/>
</dbReference>
<keyword evidence="1" id="KW-1133">Transmembrane helix</keyword>
<dbReference type="CDD" id="cd04179">
    <property type="entry name" value="DPM_DPG-synthase_like"/>
    <property type="match status" value="1"/>
</dbReference>
<keyword evidence="1" id="KW-0472">Membrane</keyword>
<dbReference type="Gene3D" id="3.90.550.10">
    <property type="entry name" value="Spore Coat Polysaccharide Biosynthesis Protein SpsA, Chain A"/>
    <property type="match status" value="1"/>
</dbReference>
<keyword evidence="3" id="KW-0808">Transferase</keyword>
<dbReference type="GO" id="GO:0016740">
    <property type="term" value="F:transferase activity"/>
    <property type="evidence" value="ECO:0007669"/>
    <property type="project" value="UniProtKB-KW"/>
</dbReference>
<dbReference type="RefSeq" id="WP_114712665.1">
    <property type="nucleotide sequence ID" value="NZ_KZ857259.1"/>
</dbReference>
<dbReference type="InterPro" id="IPR001173">
    <property type="entry name" value="Glyco_trans_2-like"/>
</dbReference>
<dbReference type="InterPro" id="IPR050256">
    <property type="entry name" value="Glycosyltransferase_2"/>
</dbReference>
<keyword evidence="1" id="KW-0812">Transmembrane</keyword>
<proteinExistence type="predicted"/>
<gene>
    <name evidence="3" type="ORF">B5K06_09280</name>
</gene>
<feature type="transmembrane region" description="Helical" evidence="1">
    <location>
        <begin position="286"/>
        <end position="308"/>
    </location>
</feature>
<comment type="caution">
    <text evidence="3">The sequence shown here is derived from an EMBL/GenBank/DDBJ whole genome shotgun (WGS) entry which is preliminary data.</text>
</comment>
<dbReference type="SUPFAM" id="SSF53448">
    <property type="entry name" value="Nucleotide-diphospho-sugar transferases"/>
    <property type="match status" value="1"/>
</dbReference>
<name>A0A370KS08_9HYPH</name>
<sequence length="333" mass="36757">MITERKQETKLVESSGREAPNFGARIAVVIPCYNEEVTIGAVVRDFRVALPDATIYVFDNNSSDRTIACAREAGAIVNTVREQGKGNVIRRMFADVEADVYLLIDGDGTYDASAAPILIEEMLAHGLDMVVASRTSTEREAYRPGHRFGNWLLTACVMMIFGRSLTDMLSGYRVFSRRFVKSFPAHASGFETETELTVHAYELRMPVSEIKTVYRSRPPGSSSKLNTYRDGLRILLTIFRLFKAEKPLVFFAIGFLFCAAASVILALPLLATYLETGLVPRIPTAVLAASLMLFGALLLTCGIVLNTVTRGRMEIKRLAYLAVPGLWRSGTHG</sequence>
<dbReference type="InterPro" id="IPR029044">
    <property type="entry name" value="Nucleotide-diphossugar_trans"/>
</dbReference>
<evidence type="ECO:0000259" key="2">
    <source>
        <dbReference type="Pfam" id="PF00535"/>
    </source>
</evidence>
<organism evidence="3 4">
    <name type="scientific">Rhizobium grahamii</name>
    <dbReference type="NCBI Taxonomy" id="1120045"/>
    <lineage>
        <taxon>Bacteria</taxon>
        <taxon>Pseudomonadati</taxon>
        <taxon>Pseudomonadota</taxon>
        <taxon>Alphaproteobacteria</taxon>
        <taxon>Hyphomicrobiales</taxon>
        <taxon>Rhizobiaceae</taxon>
        <taxon>Rhizobium/Agrobacterium group</taxon>
        <taxon>Rhizobium</taxon>
    </lineage>
</organism>
<dbReference type="Proteomes" id="UP000254939">
    <property type="component" value="Unassembled WGS sequence"/>
</dbReference>
<dbReference type="PANTHER" id="PTHR48090:SF7">
    <property type="entry name" value="RFBJ PROTEIN"/>
    <property type="match status" value="1"/>
</dbReference>
<protein>
    <submittedName>
        <fullName evidence="3">Glycosyl transferase</fullName>
    </submittedName>
</protein>